<dbReference type="InterPro" id="IPR052536">
    <property type="entry name" value="ABC-4_Integral_Memb_Prot"/>
</dbReference>
<sequence length="669" mass="75460">MYYKIAIGNVKKSFKDYTIYFLTLALAVCIFYSFNSIESQKAVLELKSSGKESINALVTVIAYISVFVSIVLGSLIIYANNFLIKKRKKELGIYMVLGMGKGKISRILVTETLIVGVMSLISGLLLGIIASQGLSLLTSKLFDIPMSDYSFIISISSIGKTILYFSIMFFLVIIFNTAIISKYKIIDLLTSGRKNEEIKFKNPIVYFISFIICVISLGLAYNIIMEIGLNVKDQRFSISIILGVIGTVLFFFSLAGFVLFIVKRSKGIYFKGLNIFVVKQLNNKVNTNFISMSIICLMLFLTICVLSTGISFKNALESGLKDSTPFDATGRIYVRDGAINNIEDSLKNLGFKFEDGEEYAYYNLYESNLTPVEMFSNGVSKKDKEKLNKLRYKVSVMKLSDYNKIMKLENKVEVNLSRDESLLLSNIYETEAIESYVKDNKYINFHNKQFVIKGGKVIKDNISTDMMKNTFPTIVVNDEETKGLKIQENVININYDKNSAEKSEKKLLDLFASFTRGEQNLDNTDFIIGYTRQQIYDGNKGMTTIILFVGIYLGIVFLITSMAVLALQQLSEAVDSIDRYKALKKIGANEKMMKKTIFIQTLVYFSLPVILAFVHSVVGIKVTNNFISMFNKTNISGSAMITALIFMIVYIGYFYATYSGYKNIVKNNL</sequence>
<keyword evidence="2 6" id="KW-1003">Cell membrane</keyword>
<feature type="transmembrane region" description="Helical" evidence="6">
    <location>
        <begin position="545"/>
        <end position="567"/>
    </location>
</feature>
<evidence type="ECO:0000313" key="9">
    <source>
        <dbReference type="Proteomes" id="UP000182135"/>
    </source>
</evidence>
<evidence type="ECO:0000256" key="1">
    <source>
        <dbReference type="ARBA" id="ARBA00004651"/>
    </source>
</evidence>
<feature type="transmembrane region" description="Helical" evidence="6">
    <location>
        <begin position="289"/>
        <end position="312"/>
    </location>
</feature>
<keyword evidence="5 6" id="KW-0472">Membrane</keyword>
<dbReference type="InterPro" id="IPR003838">
    <property type="entry name" value="ABC3_permease_C"/>
</dbReference>
<evidence type="ECO:0000256" key="6">
    <source>
        <dbReference type="PIRNR" id="PIRNR018968"/>
    </source>
</evidence>
<keyword evidence="9" id="KW-1185">Reference proteome</keyword>
<dbReference type="GO" id="GO:0005886">
    <property type="term" value="C:plasma membrane"/>
    <property type="evidence" value="ECO:0007669"/>
    <property type="project" value="UniProtKB-SubCell"/>
</dbReference>
<evidence type="ECO:0000256" key="2">
    <source>
        <dbReference type="ARBA" id="ARBA00022475"/>
    </source>
</evidence>
<feature type="transmembrane region" description="Helical" evidence="6">
    <location>
        <begin position="236"/>
        <end position="262"/>
    </location>
</feature>
<accession>A0A1I2MN56</accession>
<dbReference type="AlphaFoldDB" id="A0A1I2MN56"/>
<dbReference type="eggNOG" id="COG0577">
    <property type="taxonomic scope" value="Bacteria"/>
</dbReference>
<feature type="transmembrane region" description="Helical" evidence="6">
    <location>
        <begin position="54"/>
        <end position="79"/>
    </location>
</feature>
<evidence type="ECO:0000256" key="5">
    <source>
        <dbReference type="ARBA" id="ARBA00023136"/>
    </source>
</evidence>
<dbReference type="Pfam" id="PF02687">
    <property type="entry name" value="FtsX"/>
    <property type="match status" value="1"/>
</dbReference>
<dbReference type="PANTHER" id="PTHR46795:SF3">
    <property type="entry name" value="ABC TRANSPORTER PERMEASE"/>
    <property type="match status" value="1"/>
</dbReference>
<evidence type="ECO:0000259" key="7">
    <source>
        <dbReference type="Pfam" id="PF02687"/>
    </source>
</evidence>
<name>A0A1I2MN56_9CLOT</name>
<keyword evidence="3 6" id="KW-0812">Transmembrane</keyword>
<feature type="transmembrane region" description="Helical" evidence="6">
    <location>
        <begin position="204"/>
        <end position="224"/>
    </location>
</feature>
<feature type="transmembrane region" description="Helical" evidence="6">
    <location>
        <begin position="149"/>
        <end position="175"/>
    </location>
</feature>
<dbReference type="STRING" id="1529.SAMN04487885_11589"/>
<evidence type="ECO:0000256" key="3">
    <source>
        <dbReference type="ARBA" id="ARBA00022692"/>
    </source>
</evidence>
<feature type="transmembrane region" description="Helical" evidence="6">
    <location>
        <begin position="635"/>
        <end position="656"/>
    </location>
</feature>
<evidence type="ECO:0000256" key="4">
    <source>
        <dbReference type="ARBA" id="ARBA00022989"/>
    </source>
</evidence>
<feature type="transmembrane region" description="Helical" evidence="6">
    <location>
        <begin position="107"/>
        <end position="129"/>
    </location>
</feature>
<dbReference type="RefSeq" id="WP_074845834.1">
    <property type="nucleotide sequence ID" value="NZ_FOOE01000015.1"/>
</dbReference>
<feature type="transmembrane region" description="Helical" evidence="6">
    <location>
        <begin position="601"/>
        <end position="623"/>
    </location>
</feature>
<comment type="subcellular location">
    <subcellularLocation>
        <location evidence="1 6">Cell membrane</location>
        <topology evidence="1 6">Multi-pass membrane protein</topology>
    </subcellularLocation>
</comment>
<gene>
    <name evidence="8" type="ORF">SAMN04487885_11589</name>
</gene>
<feature type="transmembrane region" description="Helical" evidence="6">
    <location>
        <begin position="17"/>
        <end position="34"/>
    </location>
</feature>
<dbReference type="EMBL" id="FOOE01000015">
    <property type="protein sequence ID" value="SFF92350.1"/>
    <property type="molecule type" value="Genomic_DNA"/>
</dbReference>
<dbReference type="OrthoDB" id="9781780at2"/>
<comment type="similarity">
    <text evidence="6">Belongs to the ABC-4 integral membrane protein family.</text>
</comment>
<dbReference type="InterPro" id="IPR027022">
    <property type="entry name" value="ABC_permease_BceB-typ"/>
</dbReference>
<dbReference type="GO" id="GO:0055085">
    <property type="term" value="P:transmembrane transport"/>
    <property type="evidence" value="ECO:0007669"/>
    <property type="project" value="UniProtKB-UniRule"/>
</dbReference>
<reference evidence="8 9" key="1">
    <citation type="submission" date="2016-10" db="EMBL/GenBank/DDBJ databases">
        <authorList>
            <person name="de Groot N.N."/>
        </authorList>
    </citation>
    <scope>NUCLEOTIDE SEQUENCE [LARGE SCALE GENOMIC DNA]</scope>
    <source>
        <strain evidence="8 9">NLAE-zl-G419</strain>
    </source>
</reference>
<keyword evidence="4 6" id="KW-1133">Transmembrane helix</keyword>
<dbReference type="PANTHER" id="PTHR46795">
    <property type="entry name" value="ABC TRANSPORTER PERMEASE-RELATED-RELATED"/>
    <property type="match status" value="1"/>
</dbReference>
<dbReference type="PIRSF" id="PIRSF018968">
    <property type="entry name" value="ABC_permease_BceB"/>
    <property type="match status" value="1"/>
</dbReference>
<protein>
    <submittedName>
        <fullName evidence="8">Putative ABC transport system permease protein</fullName>
    </submittedName>
</protein>
<feature type="domain" description="ABC3 transporter permease C-terminal" evidence="7">
    <location>
        <begin position="64"/>
        <end position="173"/>
    </location>
</feature>
<proteinExistence type="inferred from homology"/>
<keyword evidence="6" id="KW-0813">Transport</keyword>
<organism evidence="8 9">
    <name type="scientific">Clostridium cadaveris</name>
    <dbReference type="NCBI Taxonomy" id="1529"/>
    <lineage>
        <taxon>Bacteria</taxon>
        <taxon>Bacillati</taxon>
        <taxon>Bacillota</taxon>
        <taxon>Clostridia</taxon>
        <taxon>Eubacteriales</taxon>
        <taxon>Clostridiaceae</taxon>
        <taxon>Clostridium</taxon>
    </lineage>
</organism>
<evidence type="ECO:0000313" key="8">
    <source>
        <dbReference type="EMBL" id="SFF92350.1"/>
    </source>
</evidence>
<dbReference type="Proteomes" id="UP000182135">
    <property type="component" value="Unassembled WGS sequence"/>
</dbReference>